<proteinExistence type="predicted"/>
<dbReference type="AlphaFoldDB" id="A0A1S9U4E8"/>
<dbReference type="Proteomes" id="UP000191124">
    <property type="component" value="Unassembled WGS sequence"/>
</dbReference>
<dbReference type="EMBL" id="MUAL01000142">
    <property type="protein sequence ID" value="OOR17167.1"/>
    <property type="molecule type" value="Genomic_DNA"/>
</dbReference>
<comment type="caution">
    <text evidence="1">The sequence shown here is derived from an EMBL/GenBank/DDBJ whole genome shotgun (WGS) entry which is preliminary data.</text>
</comment>
<evidence type="ECO:0000313" key="2">
    <source>
        <dbReference type="Proteomes" id="UP000191124"/>
    </source>
</evidence>
<protein>
    <submittedName>
        <fullName evidence="1">Uncharacterized protein</fullName>
    </submittedName>
</protein>
<sequence length="68" mass="7681">MSNKSRINPLVAIEMGLDATINKQQPTPMNDEAISKYITERNQPVIVATPHSIMRFRKSKNEEEAPAE</sequence>
<name>A0A1S9U4E8_BACCE</name>
<evidence type="ECO:0000313" key="1">
    <source>
        <dbReference type="EMBL" id="OOR17167.1"/>
    </source>
</evidence>
<organism evidence="1 2">
    <name type="scientific">Bacillus cereus</name>
    <dbReference type="NCBI Taxonomy" id="1396"/>
    <lineage>
        <taxon>Bacteria</taxon>
        <taxon>Bacillati</taxon>
        <taxon>Bacillota</taxon>
        <taxon>Bacilli</taxon>
        <taxon>Bacillales</taxon>
        <taxon>Bacillaceae</taxon>
        <taxon>Bacillus</taxon>
        <taxon>Bacillus cereus group</taxon>
    </lineage>
</organism>
<accession>A0A1S9U4E8</accession>
<dbReference type="RefSeq" id="WP_078182220.1">
    <property type="nucleotide sequence ID" value="NZ_MUAL01000142.1"/>
</dbReference>
<reference evidence="1 2" key="1">
    <citation type="submission" date="2017-01" db="EMBL/GenBank/DDBJ databases">
        <title>Bacillus cereus isolates.</title>
        <authorList>
            <person name="Beno S.M."/>
        </authorList>
    </citation>
    <scope>NUCLEOTIDE SEQUENCE [LARGE SCALE GENOMIC DNA]</scope>
    <source>
        <strain evidence="1 2">FSL M7-1219</strain>
    </source>
</reference>
<gene>
    <name evidence="1" type="ORF">BW892_27790</name>
</gene>